<evidence type="ECO:0000256" key="10">
    <source>
        <dbReference type="SAM" id="MobiDB-lite"/>
    </source>
</evidence>
<dbReference type="WBParaSite" id="PgR010_g190_t05">
    <property type="protein sequence ID" value="PgR010_g190_t05"/>
    <property type="gene ID" value="PgR010_g190"/>
</dbReference>
<dbReference type="SUPFAM" id="SSF51197">
    <property type="entry name" value="Clavaminate synthase-like"/>
    <property type="match status" value="1"/>
</dbReference>
<reference evidence="13 14" key="1">
    <citation type="submission" date="2022-11" db="UniProtKB">
        <authorList>
            <consortium name="WormBaseParasite"/>
        </authorList>
    </citation>
    <scope>IDENTIFICATION</scope>
</reference>
<dbReference type="Pfam" id="PF17811">
    <property type="entry name" value="JHD"/>
    <property type="match status" value="1"/>
</dbReference>
<evidence type="ECO:0000259" key="11">
    <source>
        <dbReference type="PROSITE" id="PS51184"/>
    </source>
</evidence>
<sequence length="634" mass="73256">GKIILESEKKRKKTKRRKRRKVSTSSSESDEWSDAEEEMRSTEGDGPFWTYSLQEMCAKTEFHHPEIFKLMSAKEFTMEYIRQSGLREPLLISDPPAMLGMKMPKSSKFSVQSVKKLIGGDRIIEVIEVKSQGSRQMSLDEFVKYYRGDIAKRARLLNVLSLEFSMSPLGEKVLSPALVRAVDWVELYWPKELRCVDQSSDDLTPFFPKVQHYCLMSVKECFTDFHIDFGGTSVWYHVLKGKKVFWMVEPTEHNLVLYEKWIVEGNNTVFFGDVVEKCARVELMEGYTFIIPSGWIHAVYTLEDSLVFGGNFLHSFSIPMQLRIRLSEDRIKVAKKFRYPFFNEMLWYVIDGVVNRATGRTFLKPIVSPMKRTQSESADELPAEVEANVEETDREVTLAVQETVKYLEDAIVAATCSGLQAESEEGAIMRDDIRKCDEGYGQHSGTSSEKRGRYQREVDVAKETTRCDQSELEARRLESNNEHKNEEKQVNGKRKSVPNSLEMIEGGTEMQSMGEEVSVDMREEESTAKESGERSVGVDEQEDAAEMELTFDDAYIVTLTEFEKIGYRELLTYMRKNMRFRSKMEPLNRITDPDRLLSFFEKVLDHEVDKEKLKLTESNDQPMEAITHVWRSHI</sequence>
<dbReference type="GO" id="GO:0046872">
    <property type="term" value="F:metal ion binding"/>
    <property type="evidence" value="ECO:0007669"/>
    <property type="project" value="UniProtKB-KW"/>
</dbReference>
<keyword evidence="8" id="KW-0804">Transcription</keyword>
<evidence type="ECO:0000256" key="9">
    <source>
        <dbReference type="ARBA" id="ARBA00023242"/>
    </source>
</evidence>
<dbReference type="InterPro" id="IPR050690">
    <property type="entry name" value="JHDM1_Histone_Demethylase"/>
</dbReference>
<comment type="subcellular location">
    <subcellularLocation>
        <location evidence="1">Nucleus</location>
    </subcellularLocation>
</comment>
<name>A0A915ANM1_PARUN</name>
<evidence type="ECO:0000256" key="2">
    <source>
        <dbReference type="ARBA" id="ARBA00022723"/>
    </source>
</evidence>
<accession>A0A915ANM1</accession>
<keyword evidence="4" id="KW-0223">Dioxygenase</keyword>
<dbReference type="PROSITE" id="PS51184">
    <property type="entry name" value="JMJC"/>
    <property type="match status" value="1"/>
</dbReference>
<dbReference type="InterPro" id="IPR003347">
    <property type="entry name" value="JmjC_dom"/>
</dbReference>
<dbReference type="Gene3D" id="2.60.120.650">
    <property type="entry name" value="Cupin"/>
    <property type="match status" value="1"/>
</dbReference>
<feature type="compositionally biased region" description="Acidic residues" evidence="10">
    <location>
        <begin position="28"/>
        <end position="37"/>
    </location>
</feature>
<proteinExistence type="predicted"/>
<keyword evidence="5" id="KW-0560">Oxidoreductase</keyword>
<dbReference type="GO" id="GO:0051213">
    <property type="term" value="F:dioxygenase activity"/>
    <property type="evidence" value="ECO:0007669"/>
    <property type="project" value="UniProtKB-KW"/>
</dbReference>
<keyword evidence="6" id="KW-0408">Iron</keyword>
<evidence type="ECO:0000256" key="4">
    <source>
        <dbReference type="ARBA" id="ARBA00022964"/>
    </source>
</evidence>
<dbReference type="AlphaFoldDB" id="A0A915ANM1"/>
<evidence type="ECO:0000313" key="12">
    <source>
        <dbReference type="Proteomes" id="UP000887569"/>
    </source>
</evidence>
<dbReference type="Proteomes" id="UP000887569">
    <property type="component" value="Unplaced"/>
</dbReference>
<feature type="region of interest" description="Disordered" evidence="10">
    <location>
        <begin position="439"/>
        <end position="500"/>
    </location>
</feature>
<dbReference type="GO" id="GO:0006325">
    <property type="term" value="P:chromatin organization"/>
    <property type="evidence" value="ECO:0007669"/>
    <property type="project" value="UniProtKB-KW"/>
</dbReference>
<dbReference type="PANTHER" id="PTHR23123">
    <property type="entry name" value="PHD/F-BOX CONTAINING PROTEIN"/>
    <property type="match status" value="1"/>
</dbReference>
<dbReference type="WBParaSite" id="PgR010_g190_t06">
    <property type="protein sequence ID" value="PgR010_g190_t06"/>
    <property type="gene ID" value="PgR010_g190"/>
</dbReference>
<protein>
    <submittedName>
        <fullName evidence="13 14">JmjC domain-containing protein</fullName>
    </submittedName>
</protein>
<dbReference type="SMART" id="SM00558">
    <property type="entry name" value="JmjC"/>
    <property type="match status" value="1"/>
</dbReference>
<evidence type="ECO:0000256" key="1">
    <source>
        <dbReference type="ARBA" id="ARBA00004123"/>
    </source>
</evidence>
<evidence type="ECO:0000256" key="7">
    <source>
        <dbReference type="ARBA" id="ARBA00023015"/>
    </source>
</evidence>
<keyword evidence="9" id="KW-0539">Nucleus</keyword>
<dbReference type="InterPro" id="IPR041070">
    <property type="entry name" value="JHD"/>
</dbReference>
<feature type="compositionally biased region" description="Basic and acidic residues" evidence="10">
    <location>
        <begin position="448"/>
        <end position="490"/>
    </location>
</feature>
<feature type="region of interest" description="Disordered" evidence="10">
    <location>
        <begin position="1"/>
        <end position="43"/>
    </location>
</feature>
<evidence type="ECO:0000313" key="13">
    <source>
        <dbReference type="WBParaSite" id="PgR010_g190_t05"/>
    </source>
</evidence>
<evidence type="ECO:0000313" key="14">
    <source>
        <dbReference type="WBParaSite" id="PgR010_g190_t06"/>
    </source>
</evidence>
<evidence type="ECO:0000256" key="8">
    <source>
        <dbReference type="ARBA" id="ARBA00023163"/>
    </source>
</evidence>
<dbReference type="GO" id="GO:0005634">
    <property type="term" value="C:nucleus"/>
    <property type="evidence" value="ECO:0007669"/>
    <property type="project" value="UniProtKB-SubCell"/>
</dbReference>
<feature type="domain" description="JmjC" evidence="11">
    <location>
        <begin position="183"/>
        <end position="329"/>
    </location>
</feature>
<keyword evidence="3" id="KW-0156">Chromatin regulator</keyword>
<keyword evidence="7" id="KW-0805">Transcription regulation</keyword>
<evidence type="ECO:0000256" key="5">
    <source>
        <dbReference type="ARBA" id="ARBA00023002"/>
    </source>
</evidence>
<feature type="compositionally biased region" description="Basic residues" evidence="10">
    <location>
        <begin position="10"/>
        <end position="22"/>
    </location>
</feature>
<organism evidence="12 13">
    <name type="scientific">Parascaris univalens</name>
    <name type="common">Nematode worm</name>
    <dbReference type="NCBI Taxonomy" id="6257"/>
    <lineage>
        <taxon>Eukaryota</taxon>
        <taxon>Metazoa</taxon>
        <taxon>Ecdysozoa</taxon>
        <taxon>Nematoda</taxon>
        <taxon>Chromadorea</taxon>
        <taxon>Rhabditida</taxon>
        <taxon>Spirurina</taxon>
        <taxon>Ascaridomorpha</taxon>
        <taxon>Ascaridoidea</taxon>
        <taxon>Ascarididae</taxon>
        <taxon>Parascaris</taxon>
    </lineage>
</organism>
<keyword evidence="2" id="KW-0479">Metal-binding</keyword>
<keyword evidence="12" id="KW-1185">Reference proteome</keyword>
<evidence type="ECO:0000256" key="6">
    <source>
        <dbReference type="ARBA" id="ARBA00023004"/>
    </source>
</evidence>
<evidence type="ECO:0000256" key="3">
    <source>
        <dbReference type="ARBA" id="ARBA00022853"/>
    </source>
</evidence>